<sequence>MSSVIRSRYGIANPTLRASAHCGQPSQQHAALAQLVDNSSSSSVRFMNIHDVPVSESEPDSAHVIPPIAPFLRLPFHGEESSPRAPNRRRKPALQAKPNLHGKQSSPRTTRQAPKHPPRQKITSHGEQSSPRTNNSDTNQPARTKTNPRGEESSPRTARRAPKHPPRRKIIFHGEQSSPRTAIPDAKPPTHTKTNPSWRRILTTKSLAPAQRRPRRSPPPRHRTLELKTKSWICLRFCSMREISPRSRNFSSPSGSIFMRERIWAMRRMQSASRRLTSSCLA</sequence>
<name>A0A261ESF3_9BIFI</name>
<accession>A0A261ESF3</accession>
<organism evidence="2 3">
    <name type="scientific">Pseudoscardovia radai</name>
    <dbReference type="NCBI Taxonomy" id="987066"/>
    <lineage>
        <taxon>Bacteria</taxon>
        <taxon>Bacillati</taxon>
        <taxon>Actinomycetota</taxon>
        <taxon>Actinomycetes</taxon>
        <taxon>Bifidobacteriales</taxon>
        <taxon>Bifidobacteriaceae</taxon>
        <taxon>Pseudoscardovia</taxon>
    </lineage>
</organism>
<dbReference type="Proteomes" id="UP000216725">
    <property type="component" value="Unassembled WGS sequence"/>
</dbReference>
<comment type="caution">
    <text evidence="2">The sequence shown here is derived from an EMBL/GenBank/DDBJ whole genome shotgun (WGS) entry which is preliminary data.</text>
</comment>
<feature type="compositionally biased region" description="Polar residues" evidence="1">
    <location>
        <begin position="121"/>
        <end position="147"/>
    </location>
</feature>
<evidence type="ECO:0000313" key="3">
    <source>
        <dbReference type="Proteomes" id="UP000216725"/>
    </source>
</evidence>
<reference evidence="2 3" key="1">
    <citation type="journal article" date="2017" name="BMC Genomics">
        <title>Comparative genomic and phylogenomic analyses of the Bifidobacteriaceae family.</title>
        <authorList>
            <person name="Lugli G.A."/>
            <person name="Milani C."/>
            <person name="Turroni F."/>
            <person name="Duranti S."/>
            <person name="Mancabelli L."/>
            <person name="Mangifesta M."/>
            <person name="Ferrario C."/>
            <person name="Modesto M."/>
            <person name="Mattarelli P."/>
            <person name="Jiri K."/>
            <person name="van Sinderen D."/>
            <person name="Ventura M."/>
        </authorList>
    </citation>
    <scope>NUCLEOTIDE SEQUENCE [LARGE SCALE GENOMIC DNA]</scope>
    <source>
        <strain evidence="2 3">DSM 24742</strain>
    </source>
</reference>
<evidence type="ECO:0000256" key="1">
    <source>
        <dbReference type="SAM" id="MobiDB-lite"/>
    </source>
</evidence>
<keyword evidence="3" id="KW-1185">Reference proteome</keyword>
<feature type="region of interest" description="Disordered" evidence="1">
    <location>
        <begin position="75"/>
        <end position="200"/>
    </location>
</feature>
<dbReference type="EMBL" id="MWWR01000018">
    <property type="protein sequence ID" value="OZG49765.1"/>
    <property type="molecule type" value="Genomic_DNA"/>
</dbReference>
<evidence type="ECO:0000313" key="2">
    <source>
        <dbReference type="EMBL" id="OZG49765.1"/>
    </source>
</evidence>
<feature type="compositionally biased region" description="Polar residues" evidence="1">
    <location>
        <begin position="102"/>
        <end position="112"/>
    </location>
</feature>
<feature type="compositionally biased region" description="Basic residues" evidence="1">
    <location>
        <begin position="157"/>
        <end position="171"/>
    </location>
</feature>
<dbReference type="AlphaFoldDB" id="A0A261ESF3"/>
<gene>
    <name evidence="2" type="ORF">PSRA_1570</name>
</gene>
<protein>
    <submittedName>
        <fullName evidence="2">Uncharacterized protein</fullName>
    </submittedName>
</protein>
<proteinExistence type="predicted"/>